<feature type="transmembrane region" description="Helical" evidence="2">
    <location>
        <begin position="105"/>
        <end position="125"/>
    </location>
</feature>
<organism evidence="3 4">
    <name type="scientific">Steroidobacter flavus</name>
    <dbReference type="NCBI Taxonomy" id="1842136"/>
    <lineage>
        <taxon>Bacteria</taxon>
        <taxon>Pseudomonadati</taxon>
        <taxon>Pseudomonadota</taxon>
        <taxon>Gammaproteobacteria</taxon>
        <taxon>Steroidobacterales</taxon>
        <taxon>Steroidobacteraceae</taxon>
        <taxon>Steroidobacter</taxon>
    </lineage>
</organism>
<sequence>MEGHSEAAADVITGAVVARAVEPTAGESKEHEHGACRNCGAIVTGAYCSNCGQPAHLHRSLVSLGHDILHGVFHFEGKVWHTVPELLFRPGRLTRRYIDGERARFVSPMALYLFIVFLMFAVIPFTGTGEDSIKLEGADPLGVAEQFKENIQSNLEEIDGKLEAQREKLAESELTPEERKKIQDDIVGLEATREAQKAMISGDWKDMVKFAEQQEAQAKAQAKTDASAAPGVGKKIDDTESRLKNAVKQATDNPALLAYKLKTTGYKFSWALIPLSVPFLWLLFFWRRDIHAYDHAIFITYSISFMMLFATIVTLLYELGVSGWIWGTAIAIVPPLHLYKQLRGAYGVSRFGAWVRLFLLTIMITFVLTLFGVILVAIGMRG</sequence>
<keyword evidence="4" id="KW-1185">Reference proteome</keyword>
<name>A0ABV8SV18_9GAMM</name>
<dbReference type="RefSeq" id="WP_380597843.1">
    <property type="nucleotide sequence ID" value="NZ_JBHSDU010000003.1"/>
</dbReference>
<protein>
    <submittedName>
        <fullName evidence="3">DUF3667 domain-containing protein</fullName>
    </submittedName>
</protein>
<evidence type="ECO:0000313" key="3">
    <source>
        <dbReference type="EMBL" id="MFC4310389.1"/>
    </source>
</evidence>
<evidence type="ECO:0000256" key="2">
    <source>
        <dbReference type="SAM" id="Phobius"/>
    </source>
</evidence>
<feature type="transmembrane region" description="Helical" evidence="2">
    <location>
        <begin position="268"/>
        <end position="286"/>
    </location>
</feature>
<keyword evidence="2" id="KW-1133">Transmembrane helix</keyword>
<dbReference type="EMBL" id="JBHSDU010000003">
    <property type="protein sequence ID" value="MFC4310389.1"/>
    <property type="molecule type" value="Genomic_DNA"/>
</dbReference>
<comment type="caution">
    <text evidence="3">The sequence shown here is derived from an EMBL/GenBank/DDBJ whole genome shotgun (WGS) entry which is preliminary data.</text>
</comment>
<keyword evidence="1" id="KW-0175">Coiled coil</keyword>
<feature type="coiled-coil region" evidence="1">
    <location>
        <begin position="148"/>
        <end position="175"/>
    </location>
</feature>
<accession>A0ABV8SV18</accession>
<gene>
    <name evidence="3" type="ORF">ACFPN2_14950</name>
</gene>
<evidence type="ECO:0000313" key="4">
    <source>
        <dbReference type="Proteomes" id="UP001595904"/>
    </source>
</evidence>
<dbReference type="Proteomes" id="UP001595904">
    <property type="component" value="Unassembled WGS sequence"/>
</dbReference>
<feature type="transmembrane region" description="Helical" evidence="2">
    <location>
        <begin position="351"/>
        <end position="378"/>
    </location>
</feature>
<proteinExistence type="predicted"/>
<keyword evidence="2" id="KW-0472">Membrane</keyword>
<dbReference type="Pfam" id="PF12412">
    <property type="entry name" value="DUF3667"/>
    <property type="match status" value="1"/>
</dbReference>
<reference evidence="4" key="1">
    <citation type="journal article" date="2019" name="Int. J. Syst. Evol. Microbiol.">
        <title>The Global Catalogue of Microorganisms (GCM) 10K type strain sequencing project: providing services to taxonomists for standard genome sequencing and annotation.</title>
        <authorList>
            <consortium name="The Broad Institute Genomics Platform"/>
            <consortium name="The Broad Institute Genome Sequencing Center for Infectious Disease"/>
            <person name="Wu L."/>
            <person name="Ma J."/>
        </authorList>
    </citation>
    <scope>NUCLEOTIDE SEQUENCE [LARGE SCALE GENOMIC DNA]</scope>
    <source>
        <strain evidence="4">CGMCC 1.10759</strain>
    </source>
</reference>
<dbReference type="InterPro" id="IPR022134">
    <property type="entry name" value="DUF3667"/>
</dbReference>
<evidence type="ECO:0000256" key="1">
    <source>
        <dbReference type="SAM" id="Coils"/>
    </source>
</evidence>
<feature type="transmembrane region" description="Helical" evidence="2">
    <location>
        <begin position="298"/>
        <end position="317"/>
    </location>
</feature>
<keyword evidence="2" id="KW-0812">Transmembrane</keyword>